<protein>
    <submittedName>
        <fullName evidence="4">Uncharacterized protein</fullName>
    </submittedName>
</protein>
<dbReference type="Pfam" id="PF13688">
    <property type="entry name" value="Reprolysin_5"/>
    <property type="match status" value="1"/>
</dbReference>
<evidence type="ECO:0000313" key="5">
    <source>
        <dbReference type="Proteomes" id="UP001186944"/>
    </source>
</evidence>
<evidence type="ECO:0000259" key="2">
    <source>
        <dbReference type="PROSITE" id="PS50214"/>
    </source>
</evidence>
<dbReference type="Proteomes" id="UP001186944">
    <property type="component" value="Unassembled WGS sequence"/>
</dbReference>
<dbReference type="PROSITE" id="PS50215">
    <property type="entry name" value="ADAM_MEPRO"/>
    <property type="match status" value="1"/>
</dbReference>
<dbReference type="EMBL" id="VSWD01000008">
    <property type="protein sequence ID" value="KAK3096239.1"/>
    <property type="molecule type" value="Genomic_DNA"/>
</dbReference>
<accession>A0AA89BZF5</accession>
<organism evidence="4 5">
    <name type="scientific">Pinctada imbricata</name>
    <name type="common">Atlantic pearl-oyster</name>
    <name type="synonym">Pinctada martensii</name>
    <dbReference type="NCBI Taxonomy" id="66713"/>
    <lineage>
        <taxon>Eukaryota</taxon>
        <taxon>Metazoa</taxon>
        <taxon>Spiralia</taxon>
        <taxon>Lophotrochozoa</taxon>
        <taxon>Mollusca</taxon>
        <taxon>Bivalvia</taxon>
        <taxon>Autobranchia</taxon>
        <taxon>Pteriomorphia</taxon>
        <taxon>Pterioida</taxon>
        <taxon>Pterioidea</taxon>
        <taxon>Pteriidae</taxon>
        <taxon>Pinctada</taxon>
    </lineage>
</organism>
<dbReference type="PANTHER" id="PTHR45702">
    <property type="entry name" value="ADAM10/ADAM17 METALLOPEPTIDASE FAMILY MEMBER"/>
    <property type="match status" value="1"/>
</dbReference>
<sequence>IRFCIIILLPSIKCYIFCFLVALKEELDYYETLTLSDFNRRVRRSAGVRPESFMHEVQFSALGRDFHMLLKEHAPVTHDFKATSINGKGETEHIQLDLSQFFSGRLKDEERSKVDVHWEEGLMIASIVTEDDMYFVEPSWRHTLDIDNQSMIAYRKSDLKWHPTLYTEGTKGSFCGVNNSGTAIKEETQLDDGLRLYPMYDDTYGTSHSRHKRQTMSVVGSHTVCKLIAVADKYFFDNIGRGSQKLAGEYLIGMIARVNSIYKETRWPSDSSGLKDLGFEIFELKVHTGYTEGSDHYNQPSRTNDMGKVLDMFGWDWPTLKRACLAHLFTYQSFPGKLGLAYIASPRYTDLGGMCSPVAWKSGRRMAANTGVSSYRNPGGSQALTLQATITTAHEKTSGGTGLCGNGRLDKGEQCDAGYEGDRCCSTDCRFKNPAFKCTPMNYACCQDCRVAPVTQVCIEDISDNLDCTQESRCEYP</sequence>
<evidence type="ECO:0000259" key="3">
    <source>
        <dbReference type="PROSITE" id="PS50215"/>
    </source>
</evidence>
<feature type="domain" description="Peptidase M12B" evidence="3">
    <location>
        <begin position="223"/>
        <end position="447"/>
    </location>
</feature>
<dbReference type="InterPro" id="IPR051489">
    <property type="entry name" value="ADAM_Metalloproteinase"/>
</dbReference>
<dbReference type="InterPro" id="IPR001590">
    <property type="entry name" value="Peptidase_M12B"/>
</dbReference>
<feature type="domain" description="Disintegrin" evidence="2">
    <location>
        <begin position="401"/>
        <end position="477"/>
    </location>
</feature>
<dbReference type="GO" id="GO:0005886">
    <property type="term" value="C:plasma membrane"/>
    <property type="evidence" value="ECO:0007669"/>
    <property type="project" value="TreeGrafter"/>
</dbReference>
<dbReference type="SUPFAM" id="SSF55486">
    <property type="entry name" value="Metalloproteases ('zincins'), catalytic domain"/>
    <property type="match status" value="1"/>
</dbReference>
<evidence type="ECO:0000256" key="1">
    <source>
        <dbReference type="PROSITE-ProRule" id="PRU00276"/>
    </source>
</evidence>
<name>A0AA89BZF5_PINIB</name>
<dbReference type="AlphaFoldDB" id="A0AA89BZF5"/>
<dbReference type="InterPro" id="IPR024079">
    <property type="entry name" value="MetalloPept_cat_dom_sf"/>
</dbReference>
<dbReference type="PROSITE" id="PS50214">
    <property type="entry name" value="DISINTEGRIN_2"/>
    <property type="match status" value="1"/>
</dbReference>
<dbReference type="InterPro" id="IPR036436">
    <property type="entry name" value="Disintegrin_dom_sf"/>
</dbReference>
<dbReference type="InterPro" id="IPR001762">
    <property type="entry name" value="Disintegrin_dom"/>
</dbReference>
<feature type="non-terminal residue" evidence="4">
    <location>
        <position position="1"/>
    </location>
</feature>
<dbReference type="GO" id="GO:0004222">
    <property type="term" value="F:metalloendopeptidase activity"/>
    <property type="evidence" value="ECO:0007669"/>
    <property type="project" value="InterPro"/>
</dbReference>
<proteinExistence type="predicted"/>
<dbReference type="GO" id="GO:0006509">
    <property type="term" value="P:membrane protein ectodomain proteolysis"/>
    <property type="evidence" value="ECO:0007669"/>
    <property type="project" value="TreeGrafter"/>
</dbReference>
<dbReference type="Gene3D" id="4.10.70.10">
    <property type="entry name" value="Disintegrin domain"/>
    <property type="match status" value="1"/>
</dbReference>
<comment type="caution">
    <text evidence="4">The sequence shown here is derived from an EMBL/GenBank/DDBJ whole genome shotgun (WGS) entry which is preliminary data.</text>
</comment>
<reference evidence="4" key="1">
    <citation type="submission" date="2019-08" db="EMBL/GenBank/DDBJ databases">
        <title>The improved chromosome-level genome for the pearl oyster Pinctada fucata martensii using PacBio sequencing and Hi-C.</title>
        <authorList>
            <person name="Zheng Z."/>
        </authorList>
    </citation>
    <scope>NUCLEOTIDE SEQUENCE</scope>
    <source>
        <strain evidence="4">ZZ-2019</strain>
        <tissue evidence="4">Adductor muscle</tissue>
    </source>
</reference>
<dbReference type="Gene3D" id="3.40.390.10">
    <property type="entry name" value="Collagenase (Catalytic Domain)"/>
    <property type="match status" value="1"/>
</dbReference>
<gene>
    <name evidence="4" type="ORF">FSP39_024834</name>
</gene>
<comment type="caution">
    <text evidence="1">Lacks conserved residue(s) required for the propagation of feature annotation.</text>
</comment>
<dbReference type="PANTHER" id="PTHR45702:SF6">
    <property type="entry name" value="DISINTEGRIN AND METALLOPROTEINASE DOMAIN-CONTAINING PROTEIN 17"/>
    <property type="match status" value="1"/>
</dbReference>
<keyword evidence="5" id="KW-1185">Reference proteome</keyword>
<evidence type="ECO:0000313" key="4">
    <source>
        <dbReference type="EMBL" id="KAK3096239.1"/>
    </source>
</evidence>